<dbReference type="Pfam" id="PF01643">
    <property type="entry name" value="Acyl-ACP_TE"/>
    <property type="match status" value="1"/>
</dbReference>
<reference evidence="2" key="1">
    <citation type="submission" date="2020-10" db="EMBL/GenBank/DDBJ databases">
        <title>Taxonomic study of unclassified bacteria belonging to the class Ktedonobacteria.</title>
        <authorList>
            <person name="Yabe S."/>
            <person name="Wang C.M."/>
            <person name="Zheng Y."/>
            <person name="Sakai Y."/>
            <person name="Cavaletti L."/>
            <person name="Monciardini P."/>
            <person name="Donadio S."/>
        </authorList>
    </citation>
    <scope>NUCLEOTIDE SEQUENCE</scope>
    <source>
        <strain evidence="2">SOSP1-1</strain>
    </source>
</reference>
<dbReference type="InterPro" id="IPR002864">
    <property type="entry name" value="Acyl-ACP_thioesterase_NHD"/>
</dbReference>
<proteinExistence type="predicted"/>
<comment type="caution">
    <text evidence="2">The sequence shown here is derived from an EMBL/GenBank/DDBJ whole genome shotgun (WGS) entry which is preliminary data.</text>
</comment>
<name>A0A8J3MSZ4_9CHLR</name>
<dbReference type="InterPro" id="IPR050563">
    <property type="entry name" value="4-hydroxybenzoyl-CoA_TE"/>
</dbReference>
<dbReference type="InterPro" id="IPR029069">
    <property type="entry name" value="HotDog_dom_sf"/>
</dbReference>
<sequence length="257" mass="29631">MRREFHQTHTVRYDECDCYGNLTPAAFLRYMQDIAALDTEDVQLEAEGYWIVKRTIISFTAPIKIHTRLDLKTFGIGFTRITAQRGYEAYIAGEAQEEPVVSANSLWVFVDKNGRPRRLPERTAEIWHLDNARPQEPLVAMPPTPESEPYTTEATVRFSDMDVAMHMNNAAYVEVLDNAAWEAYAQNGLKPEKTIPTARYYDIEYAESMRFGEKLEIQSWFEPQPTTGQEASRIQSITHNGKVAVRAHSRWHWQGEE</sequence>
<gene>
    <name evidence="2" type="ORF">KSX_47930</name>
</gene>
<evidence type="ECO:0000313" key="2">
    <source>
        <dbReference type="EMBL" id="GHO46630.1"/>
    </source>
</evidence>
<evidence type="ECO:0000313" key="3">
    <source>
        <dbReference type="Proteomes" id="UP000612362"/>
    </source>
</evidence>
<keyword evidence="3" id="KW-1185">Reference proteome</keyword>
<dbReference type="PANTHER" id="PTHR31793:SF24">
    <property type="entry name" value="LONG-CHAIN ACYL-COA THIOESTERASE FADM"/>
    <property type="match status" value="1"/>
</dbReference>
<dbReference type="RefSeq" id="WP_220195997.1">
    <property type="nucleotide sequence ID" value="NZ_BNJF01000002.1"/>
</dbReference>
<dbReference type="EMBL" id="BNJF01000002">
    <property type="protein sequence ID" value="GHO46630.1"/>
    <property type="molecule type" value="Genomic_DNA"/>
</dbReference>
<feature type="domain" description="Acyl-ACP thioesterase N-terminal hotdog" evidence="1">
    <location>
        <begin position="4"/>
        <end position="115"/>
    </location>
</feature>
<accession>A0A8J3MSZ4</accession>
<organism evidence="2 3">
    <name type="scientific">Ktedonospora formicarum</name>
    <dbReference type="NCBI Taxonomy" id="2778364"/>
    <lineage>
        <taxon>Bacteria</taxon>
        <taxon>Bacillati</taxon>
        <taxon>Chloroflexota</taxon>
        <taxon>Ktedonobacteria</taxon>
        <taxon>Ktedonobacterales</taxon>
        <taxon>Ktedonobacteraceae</taxon>
        <taxon>Ktedonospora</taxon>
    </lineage>
</organism>
<dbReference type="Gene3D" id="3.10.129.10">
    <property type="entry name" value="Hotdog Thioesterase"/>
    <property type="match status" value="1"/>
</dbReference>
<dbReference type="Pfam" id="PF13279">
    <property type="entry name" value="4HBT_2"/>
    <property type="match status" value="1"/>
</dbReference>
<dbReference type="Proteomes" id="UP000612362">
    <property type="component" value="Unassembled WGS sequence"/>
</dbReference>
<dbReference type="CDD" id="cd00586">
    <property type="entry name" value="4HBT"/>
    <property type="match status" value="2"/>
</dbReference>
<dbReference type="GO" id="GO:0047617">
    <property type="term" value="F:fatty acyl-CoA hydrolase activity"/>
    <property type="evidence" value="ECO:0007669"/>
    <property type="project" value="TreeGrafter"/>
</dbReference>
<protein>
    <submittedName>
        <fullName evidence="2">Acyl-ACP thioesterase</fullName>
    </submittedName>
</protein>
<evidence type="ECO:0000259" key="1">
    <source>
        <dbReference type="Pfam" id="PF01643"/>
    </source>
</evidence>
<dbReference type="SUPFAM" id="SSF54637">
    <property type="entry name" value="Thioesterase/thiol ester dehydrase-isomerase"/>
    <property type="match status" value="2"/>
</dbReference>
<dbReference type="AlphaFoldDB" id="A0A8J3MSZ4"/>
<dbReference type="PANTHER" id="PTHR31793">
    <property type="entry name" value="4-HYDROXYBENZOYL-COA THIOESTERASE FAMILY MEMBER"/>
    <property type="match status" value="1"/>
</dbReference>
<dbReference type="GO" id="GO:0006633">
    <property type="term" value="P:fatty acid biosynthetic process"/>
    <property type="evidence" value="ECO:0007669"/>
    <property type="project" value="InterPro"/>
</dbReference>